<keyword evidence="1" id="KW-0812">Transmembrane</keyword>
<comment type="caution">
    <text evidence="2">The sequence shown here is derived from an EMBL/GenBank/DDBJ whole genome shotgun (WGS) entry which is preliminary data.</text>
</comment>
<gene>
    <name evidence="2" type="ORF">CQS04_13465</name>
</gene>
<proteinExistence type="predicted"/>
<organism evidence="2 3">
    <name type="scientific">Chryseomicrobium excrementi</name>
    <dbReference type="NCBI Taxonomy" id="2041346"/>
    <lineage>
        <taxon>Bacteria</taxon>
        <taxon>Bacillati</taxon>
        <taxon>Bacillota</taxon>
        <taxon>Bacilli</taxon>
        <taxon>Bacillales</taxon>
        <taxon>Caryophanaceae</taxon>
        <taxon>Chryseomicrobium</taxon>
    </lineage>
</organism>
<evidence type="ECO:0000313" key="3">
    <source>
        <dbReference type="Proteomes" id="UP000228680"/>
    </source>
</evidence>
<evidence type="ECO:0008006" key="4">
    <source>
        <dbReference type="Google" id="ProtNLM"/>
    </source>
</evidence>
<evidence type="ECO:0000256" key="1">
    <source>
        <dbReference type="SAM" id="Phobius"/>
    </source>
</evidence>
<sequence length="88" mass="10029">MEMIYLGLSLFLFVLLFILRQPVTTFFEWVSPFVWRAAIGLVCFYALHLTVSYVGEEWSVPINYFTAGFSVICGVPGVIGIFVLSFFM</sequence>
<keyword evidence="1" id="KW-1133">Transmembrane helix</keyword>
<feature type="transmembrane region" description="Helical" evidence="1">
    <location>
        <begin position="62"/>
        <end position="87"/>
    </location>
</feature>
<dbReference type="InterPro" id="IPR010001">
    <property type="entry name" value="BofA"/>
</dbReference>
<dbReference type="EMBL" id="PCGR01000008">
    <property type="protein sequence ID" value="PJK15557.1"/>
    <property type="molecule type" value="Genomic_DNA"/>
</dbReference>
<evidence type="ECO:0000313" key="2">
    <source>
        <dbReference type="EMBL" id="PJK15557.1"/>
    </source>
</evidence>
<protein>
    <recommendedName>
        <fullName evidence="4">Pro-sigmaK processing inhibitor BofA</fullName>
    </recommendedName>
</protein>
<dbReference type="AlphaFoldDB" id="A0A2M9EWG7"/>
<keyword evidence="1" id="KW-0472">Membrane</keyword>
<feature type="transmembrane region" description="Helical" evidence="1">
    <location>
        <begin position="36"/>
        <end position="55"/>
    </location>
</feature>
<name>A0A2M9EWG7_9BACL</name>
<accession>A0A2M9EWG7</accession>
<dbReference type="Pfam" id="PF07441">
    <property type="entry name" value="BofA"/>
    <property type="match status" value="1"/>
</dbReference>
<reference evidence="2 3" key="1">
    <citation type="submission" date="2017-10" db="EMBL/GenBank/DDBJ databases">
        <title>Draft genome of Chryseomicrobium casticus sp. nov.</title>
        <authorList>
            <person name="Chakraborty R."/>
            <person name="Saha T."/>
        </authorList>
    </citation>
    <scope>NUCLEOTIDE SEQUENCE [LARGE SCALE GENOMIC DNA]</scope>
    <source>
        <strain evidence="2 3">ET03</strain>
    </source>
</reference>
<dbReference type="Proteomes" id="UP000228680">
    <property type="component" value="Unassembled WGS sequence"/>
</dbReference>
<keyword evidence="3" id="KW-1185">Reference proteome</keyword>